<evidence type="ECO:0000313" key="3">
    <source>
        <dbReference type="Proteomes" id="UP001417504"/>
    </source>
</evidence>
<dbReference type="EMBL" id="JBBNAE010000004">
    <property type="protein sequence ID" value="KAK9130932.1"/>
    <property type="molecule type" value="Genomic_DNA"/>
</dbReference>
<name>A0AAP0JB26_9MAGN</name>
<dbReference type="AlphaFoldDB" id="A0AAP0JB26"/>
<evidence type="ECO:0000256" key="1">
    <source>
        <dbReference type="SAM" id="MobiDB-lite"/>
    </source>
</evidence>
<sequence length="116" mass="13121">MDNHWRVVHPTREPPELHGFAEKGPAPGQGRAGLGVWGLEQRVWIASVRRLRDVLGNSDRPFHLYSKAQALLHFRGSVRTKLTLLQQTLLLVTIPTTSLRRLTVTTNIIVGYYSNN</sequence>
<organism evidence="2 3">
    <name type="scientific">Stephania japonica</name>
    <dbReference type="NCBI Taxonomy" id="461633"/>
    <lineage>
        <taxon>Eukaryota</taxon>
        <taxon>Viridiplantae</taxon>
        <taxon>Streptophyta</taxon>
        <taxon>Embryophyta</taxon>
        <taxon>Tracheophyta</taxon>
        <taxon>Spermatophyta</taxon>
        <taxon>Magnoliopsida</taxon>
        <taxon>Ranunculales</taxon>
        <taxon>Menispermaceae</taxon>
        <taxon>Menispermoideae</taxon>
        <taxon>Cissampelideae</taxon>
        <taxon>Stephania</taxon>
    </lineage>
</organism>
<evidence type="ECO:0000313" key="2">
    <source>
        <dbReference type="EMBL" id="KAK9130932.1"/>
    </source>
</evidence>
<dbReference type="Proteomes" id="UP001417504">
    <property type="component" value="Unassembled WGS sequence"/>
</dbReference>
<accession>A0AAP0JB26</accession>
<gene>
    <name evidence="2" type="ORF">Sjap_011419</name>
</gene>
<reference evidence="2 3" key="1">
    <citation type="submission" date="2024-01" db="EMBL/GenBank/DDBJ databases">
        <title>Genome assemblies of Stephania.</title>
        <authorList>
            <person name="Yang L."/>
        </authorList>
    </citation>
    <scope>NUCLEOTIDE SEQUENCE [LARGE SCALE GENOMIC DNA]</scope>
    <source>
        <strain evidence="2">QJT</strain>
        <tissue evidence="2">Leaf</tissue>
    </source>
</reference>
<comment type="caution">
    <text evidence="2">The sequence shown here is derived from an EMBL/GenBank/DDBJ whole genome shotgun (WGS) entry which is preliminary data.</text>
</comment>
<proteinExistence type="predicted"/>
<feature type="compositionally biased region" description="Basic and acidic residues" evidence="1">
    <location>
        <begin position="1"/>
        <end position="21"/>
    </location>
</feature>
<keyword evidence="3" id="KW-1185">Reference proteome</keyword>
<protein>
    <submittedName>
        <fullName evidence="2">Uncharacterized protein</fullName>
    </submittedName>
</protein>
<feature type="region of interest" description="Disordered" evidence="1">
    <location>
        <begin position="1"/>
        <end position="29"/>
    </location>
</feature>